<dbReference type="RefSeq" id="WP_122110820.1">
    <property type="nucleotide sequence ID" value="NZ_QOKZ01000001.1"/>
</dbReference>
<gene>
    <name evidence="3" type="ORF">C9E81_03065</name>
</gene>
<sequence>MSDLRALYGTDKPPEAFETITHGDVGLTLQSGALRHIRVNGIEVIRSVAFLVRDRDWGTIAPRLGPVERETAGALRVTIPMRFDTATGRLEVVLSVEITGTGLQVSAHGRATGGFETNRAGFTVLHPIDGVAGAPATVTHPDGTRESGHFPLLIAPWQPFKDIAALEHVADGLHIRCAFTGDVFEMEDQRQWGDASFKTYNRPLALPWPYRLEDGEALSQSVVITWERAAEAAGAAVWEAPPANPAFPQVALVLTAEDARRADEVTEAVRFVDPQRLLCHVDAAAGPVGPQIAAFAALQSVLTGPAFDLELICRFDGMQSPEEELADHARAVADAGLSLSSVFVCPSVDRQSTPPGSEWPDCPPLDRVHAAAADAFPDLPRGGGMASFFPELNRKRPPSGMLDFITHGLCPIVHAADDISVMETLEAVPHIARSARAIAAGRGYRIGPASIAMRQNPYGSRTIPNPDHGRVCMTDDDPRHRAAFGAAYAVGLATALAPFAADVWTPAAVLGPRGLTGPDGFLPIAHALRALAGRAGQPVHEARIADGMAILHLGGGIIRANLTPRAQNGLSAFGWDTEGNCGLDG</sequence>
<dbReference type="InterPro" id="IPR058788">
    <property type="entry name" value="ApnL_N"/>
</dbReference>
<protein>
    <submittedName>
        <fullName evidence="3">Uncharacterized protein</fullName>
    </submittedName>
</protein>
<proteinExistence type="predicted"/>
<evidence type="ECO:0000313" key="3">
    <source>
        <dbReference type="EMBL" id="RMC37736.1"/>
    </source>
</evidence>
<dbReference type="Pfam" id="PF25837">
    <property type="entry name" value="Apionate_lact_N"/>
    <property type="match status" value="1"/>
</dbReference>
<dbReference type="Pfam" id="PF25838">
    <property type="entry name" value="Apionate_lact_M"/>
    <property type="match status" value="1"/>
</dbReference>
<evidence type="ECO:0000259" key="2">
    <source>
        <dbReference type="Pfam" id="PF25838"/>
    </source>
</evidence>
<reference evidence="3 4" key="1">
    <citation type="submission" date="2018-07" db="EMBL/GenBank/DDBJ databases">
        <authorList>
            <person name="Zhang Y."/>
            <person name="Wang L."/>
            <person name="Ma S."/>
        </authorList>
    </citation>
    <scope>NUCLEOTIDE SEQUENCE [LARGE SCALE GENOMIC DNA]</scope>
    <source>
        <strain evidence="3 4">4-2</strain>
    </source>
</reference>
<comment type="caution">
    <text evidence="3">The sequence shown here is derived from an EMBL/GenBank/DDBJ whole genome shotgun (WGS) entry which is preliminary data.</text>
</comment>
<dbReference type="EMBL" id="QOKZ01000001">
    <property type="protein sequence ID" value="RMC37736.1"/>
    <property type="molecule type" value="Genomic_DNA"/>
</dbReference>
<dbReference type="InterPro" id="IPR058787">
    <property type="entry name" value="ApnL_M"/>
</dbReference>
<organism evidence="3 4">
    <name type="scientific">Paracoccus alkanivorans</name>
    <dbReference type="NCBI Taxonomy" id="2116655"/>
    <lineage>
        <taxon>Bacteria</taxon>
        <taxon>Pseudomonadati</taxon>
        <taxon>Pseudomonadota</taxon>
        <taxon>Alphaproteobacteria</taxon>
        <taxon>Rhodobacterales</taxon>
        <taxon>Paracoccaceae</taxon>
        <taxon>Paracoccus</taxon>
    </lineage>
</organism>
<dbReference type="OrthoDB" id="931854at2"/>
<feature type="domain" description="D-apionate lactonase N-terminal" evidence="1">
    <location>
        <begin position="6"/>
        <end position="228"/>
    </location>
</feature>
<dbReference type="Proteomes" id="UP000273516">
    <property type="component" value="Unassembled WGS sequence"/>
</dbReference>
<evidence type="ECO:0000313" key="4">
    <source>
        <dbReference type="Proteomes" id="UP000273516"/>
    </source>
</evidence>
<accession>A0A3M0MIZ2</accession>
<name>A0A3M0MIZ2_9RHOB</name>
<feature type="domain" description="D-apionate lactonase TIM barrel" evidence="2">
    <location>
        <begin position="251"/>
        <end position="536"/>
    </location>
</feature>
<dbReference type="AlphaFoldDB" id="A0A3M0MIZ2"/>
<evidence type="ECO:0000259" key="1">
    <source>
        <dbReference type="Pfam" id="PF25837"/>
    </source>
</evidence>
<keyword evidence="4" id="KW-1185">Reference proteome</keyword>